<sequence length="398" mass="44778">MARNKLTALQAKNGNGKLFDGAGLYLQKRSATSGRWIYRYTLQGRSREMGLGPFPAVTLADARKQRDGWESILRSGKDPMAERERQEEAARIEASRADPTFAEAVQTTFEAKKGGLRGEGKAGRWLSPINLYVTPVIGHMRMSAIHQSDIHRALKPIWRKKHPTAEKAIQRTSIIFRHMRLSGVECDPFTVDMAKHMLGEYQHKPQKTRASDWRDMPEIFAALNRDDASHLCLRFKILTMGRSAAVRGARFDEIEGDVWHIPAERMKGREGVVQDFRIPLSPAALEVIERAEAWRRGGFLFPGQTRGGVSDVAINKVFKKVDPNGTPHGVRTSFRTWVQDTDAAHFDVAETALAHIVGNKVERAYARSDLLDRRRILMNAWSDFVTGAASQVVQLRNA</sequence>
<gene>
    <name evidence="7" type="ORF">BXY66_1206</name>
</gene>
<dbReference type="Pfam" id="PF22022">
    <property type="entry name" value="Phage_int_M"/>
    <property type="match status" value="1"/>
</dbReference>
<organism evidence="7 8">
    <name type="scientific">Shimia isoporae</name>
    <dbReference type="NCBI Taxonomy" id="647720"/>
    <lineage>
        <taxon>Bacteria</taxon>
        <taxon>Pseudomonadati</taxon>
        <taxon>Pseudomonadota</taxon>
        <taxon>Alphaproteobacteria</taxon>
        <taxon>Rhodobacterales</taxon>
        <taxon>Roseobacteraceae</taxon>
    </lineage>
</organism>
<evidence type="ECO:0000313" key="8">
    <source>
        <dbReference type="Proteomes" id="UP000295673"/>
    </source>
</evidence>
<dbReference type="GO" id="GO:0003677">
    <property type="term" value="F:DNA binding"/>
    <property type="evidence" value="ECO:0007669"/>
    <property type="project" value="UniProtKB-KW"/>
</dbReference>
<dbReference type="GO" id="GO:0015074">
    <property type="term" value="P:DNA integration"/>
    <property type="evidence" value="ECO:0007669"/>
    <property type="project" value="UniProtKB-KW"/>
</dbReference>
<evidence type="ECO:0000256" key="3">
    <source>
        <dbReference type="ARBA" id="ARBA00023125"/>
    </source>
</evidence>
<dbReference type="InterPro" id="IPR010998">
    <property type="entry name" value="Integrase_recombinase_N"/>
</dbReference>
<keyword evidence="4" id="KW-0233">DNA recombination</keyword>
<evidence type="ECO:0000313" key="7">
    <source>
        <dbReference type="EMBL" id="TCL09161.1"/>
    </source>
</evidence>
<dbReference type="RefSeq" id="WP_165929110.1">
    <property type="nucleotide sequence ID" value="NZ_SMGR01000001.1"/>
</dbReference>
<dbReference type="Gene3D" id="1.10.150.130">
    <property type="match status" value="1"/>
</dbReference>
<comment type="caution">
    <text evidence="7">The sequence shown here is derived from an EMBL/GenBank/DDBJ whole genome shotgun (WGS) entry which is preliminary data.</text>
</comment>
<feature type="domain" description="Integrase DNA-binding" evidence="5">
    <location>
        <begin position="12"/>
        <end position="86"/>
    </location>
</feature>
<feature type="domain" description="Phage integrase central" evidence="6">
    <location>
        <begin position="101"/>
        <end position="178"/>
    </location>
</feature>
<dbReference type="EMBL" id="SMGR01000001">
    <property type="protein sequence ID" value="TCL09161.1"/>
    <property type="molecule type" value="Genomic_DNA"/>
</dbReference>
<dbReference type="InterPro" id="IPR050808">
    <property type="entry name" value="Phage_Integrase"/>
</dbReference>
<dbReference type="InterPro" id="IPR053876">
    <property type="entry name" value="Phage_int_M"/>
</dbReference>
<protein>
    <submittedName>
        <fullName evidence="7">Uncharacterized protein DUF4102</fullName>
    </submittedName>
</protein>
<dbReference type="Gene3D" id="3.30.160.390">
    <property type="entry name" value="Integrase, DNA-binding domain"/>
    <property type="match status" value="1"/>
</dbReference>
<keyword evidence="2" id="KW-0229">DNA integration</keyword>
<comment type="similarity">
    <text evidence="1">Belongs to the 'phage' integrase family.</text>
</comment>
<evidence type="ECO:0000259" key="5">
    <source>
        <dbReference type="Pfam" id="PF13356"/>
    </source>
</evidence>
<dbReference type="Pfam" id="PF13356">
    <property type="entry name" value="Arm-DNA-bind_3"/>
    <property type="match status" value="1"/>
</dbReference>
<dbReference type="GO" id="GO:0006310">
    <property type="term" value="P:DNA recombination"/>
    <property type="evidence" value="ECO:0007669"/>
    <property type="project" value="UniProtKB-KW"/>
</dbReference>
<proteinExistence type="inferred from homology"/>
<dbReference type="CDD" id="cd00801">
    <property type="entry name" value="INT_P4_C"/>
    <property type="match status" value="1"/>
</dbReference>
<dbReference type="SUPFAM" id="SSF56349">
    <property type="entry name" value="DNA breaking-rejoining enzymes"/>
    <property type="match status" value="1"/>
</dbReference>
<dbReference type="InterPro" id="IPR038488">
    <property type="entry name" value="Integrase_DNA-bd_sf"/>
</dbReference>
<dbReference type="PANTHER" id="PTHR30629">
    <property type="entry name" value="PROPHAGE INTEGRASE"/>
    <property type="match status" value="1"/>
</dbReference>
<evidence type="ECO:0000256" key="1">
    <source>
        <dbReference type="ARBA" id="ARBA00008857"/>
    </source>
</evidence>
<dbReference type="InterPro" id="IPR011010">
    <property type="entry name" value="DNA_brk_join_enz"/>
</dbReference>
<keyword evidence="8" id="KW-1185">Reference proteome</keyword>
<accession>A0A4R1NN12</accession>
<dbReference type="Gene3D" id="1.10.443.10">
    <property type="entry name" value="Intergrase catalytic core"/>
    <property type="match status" value="1"/>
</dbReference>
<reference evidence="7 8" key="1">
    <citation type="submission" date="2019-03" db="EMBL/GenBank/DDBJ databases">
        <title>Genomic Encyclopedia of Archaeal and Bacterial Type Strains, Phase II (KMG-II): from individual species to whole genera.</title>
        <authorList>
            <person name="Goeker M."/>
        </authorList>
    </citation>
    <scope>NUCLEOTIDE SEQUENCE [LARGE SCALE GENOMIC DNA]</scope>
    <source>
        <strain evidence="7 8">DSM 26433</strain>
    </source>
</reference>
<name>A0A4R1NN12_9RHOB</name>
<keyword evidence="3" id="KW-0238">DNA-binding</keyword>
<dbReference type="InterPro" id="IPR025166">
    <property type="entry name" value="Integrase_DNA_bind_dom"/>
</dbReference>
<dbReference type="AlphaFoldDB" id="A0A4R1NN12"/>
<dbReference type="InterPro" id="IPR013762">
    <property type="entry name" value="Integrase-like_cat_sf"/>
</dbReference>
<dbReference type="Proteomes" id="UP000295673">
    <property type="component" value="Unassembled WGS sequence"/>
</dbReference>
<dbReference type="PANTHER" id="PTHR30629:SF6">
    <property type="entry name" value="PROPHAGE INTEGRASE INTA-RELATED"/>
    <property type="match status" value="1"/>
</dbReference>
<evidence type="ECO:0000256" key="4">
    <source>
        <dbReference type="ARBA" id="ARBA00023172"/>
    </source>
</evidence>
<evidence type="ECO:0000256" key="2">
    <source>
        <dbReference type="ARBA" id="ARBA00022908"/>
    </source>
</evidence>
<evidence type="ECO:0000259" key="6">
    <source>
        <dbReference type="Pfam" id="PF22022"/>
    </source>
</evidence>